<keyword evidence="2" id="KW-0472">Membrane</keyword>
<organism evidence="3 4">
    <name type="scientific">Candidatus Borkfalkia faecavium</name>
    <dbReference type="NCBI Taxonomy" id="2838508"/>
    <lineage>
        <taxon>Bacteria</taxon>
        <taxon>Bacillati</taxon>
        <taxon>Bacillota</taxon>
        <taxon>Clostridia</taxon>
        <taxon>Christensenellales</taxon>
        <taxon>Christensenellaceae</taxon>
        <taxon>Candidatus Borkfalkia</taxon>
    </lineage>
</organism>
<evidence type="ECO:0000313" key="4">
    <source>
        <dbReference type="Proteomes" id="UP000886847"/>
    </source>
</evidence>
<feature type="region of interest" description="Disordered" evidence="1">
    <location>
        <begin position="302"/>
        <end position="321"/>
    </location>
</feature>
<feature type="transmembrane region" description="Helical" evidence="2">
    <location>
        <begin position="172"/>
        <end position="192"/>
    </location>
</feature>
<feature type="transmembrane region" description="Helical" evidence="2">
    <location>
        <begin position="135"/>
        <end position="160"/>
    </location>
</feature>
<evidence type="ECO:0000313" key="3">
    <source>
        <dbReference type="EMBL" id="HIX50183.1"/>
    </source>
</evidence>
<dbReference type="Proteomes" id="UP000886847">
    <property type="component" value="Unassembled WGS sequence"/>
</dbReference>
<feature type="transmembrane region" description="Helical" evidence="2">
    <location>
        <begin position="101"/>
        <end position="123"/>
    </location>
</feature>
<dbReference type="EMBL" id="DXEW01000014">
    <property type="protein sequence ID" value="HIX50183.1"/>
    <property type="molecule type" value="Genomic_DNA"/>
</dbReference>
<feature type="transmembrane region" description="Helical" evidence="2">
    <location>
        <begin position="16"/>
        <end position="35"/>
    </location>
</feature>
<name>A0A9D2AUB2_9FIRM</name>
<gene>
    <name evidence="3" type="ORF">H9851_02765</name>
</gene>
<feature type="transmembrane region" description="Helical" evidence="2">
    <location>
        <begin position="212"/>
        <end position="233"/>
    </location>
</feature>
<evidence type="ECO:0000256" key="1">
    <source>
        <dbReference type="SAM" id="MobiDB-lite"/>
    </source>
</evidence>
<dbReference type="AlphaFoldDB" id="A0A9D2AUB2"/>
<keyword evidence="2" id="KW-0812">Transmembrane</keyword>
<reference evidence="3" key="2">
    <citation type="submission" date="2021-04" db="EMBL/GenBank/DDBJ databases">
        <authorList>
            <person name="Gilroy R."/>
        </authorList>
    </citation>
    <scope>NUCLEOTIDE SEQUENCE</scope>
    <source>
        <strain evidence="3">2189</strain>
    </source>
</reference>
<reference evidence="3" key="1">
    <citation type="journal article" date="2021" name="PeerJ">
        <title>Extensive microbial diversity within the chicken gut microbiome revealed by metagenomics and culture.</title>
        <authorList>
            <person name="Gilroy R."/>
            <person name="Ravi A."/>
            <person name="Getino M."/>
            <person name="Pursley I."/>
            <person name="Horton D.L."/>
            <person name="Alikhan N.F."/>
            <person name="Baker D."/>
            <person name="Gharbi K."/>
            <person name="Hall N."/>
            <person name="Watson M."/>
            <person name="Adriaenssens E.M."/>
            <person name="Foster-Nyarko E."/>
            <person name="Jarju S."/>
            <person name="Secka A."/>
            <person name="Antonio M."/>
            <person name="Oren A."/>
            <person name="Chaudhuri R.R."/>
            <person name="La Ragione R."/>
            <person name="Hildebrand F."/>
            <person name="Pallen M.J."/>
        </authorList>
    </citation>
    <scope>NUCLEOTIDE SEQUENCE</scope>
    <source>
        <strain evidence="3">2189</strain>
    </source>
</reference>
<keyword evidence="2" id="KW-1133">Transmembrane helix</keyword>
<feature type="transmembrane region" description="Helical" evidence="2">
    <location>
        <begin position="64"/>
        <end position="89"/>
    </location>
</feature>
<accession>A0A9D2AUB2</accession>
<feature type="transmembrane region" description="Helical" evidence="2">
    <location>
        <begin position="245"/>
        <end position="267"/>
    </location>
</feature>
<sequence length="424" mass="45283">MRKQRAAAHERERGKIFQWILSLCIFAAFTVLLFVPPVPHPQADGAGIAALALAAMKGTLEGSALAYTAVYVMIAAYAVLLACTVAAFFCKRGGALAYNAFKSLVMTAAFLFFAVALMQSAGLNIPALFYDPRTLIAVNAVTFGLIAAFLSLAVCSFCAYRGRGGLKLAAALIALSFFALGNLPFLEGYTLFDLFGKVTLTGGPLQEAAALLFRILAWATFANLALALIGMVVPRTATAALIRAALHFALAGTALVVLGFAAGWSALPQYSGTLAYTALALAQLLFAAVTLGVLRKRNAPAQSGAEGAAPPPAAAKQAPARRAPQEGYEAGIRAAVSELLEEERRAAGDIRDEFLDELSDGERREFCDLFIDRIYGDSLPCYRPGEDNAAFFRTVFIRLGKYRDVISDDLLEKLYERSQHSVGQ</sequence>
<proteinExistence type="predicted"/>
<comment type="caution">
    <text evidence="3">The sequence shown here is derived from an EMBL/GenBank/DDBJ whole genome shotgun (WGS) entry which is preliminary data.</text>
</comment>
<feature type="transmembrane region" description="Helical" evidence="2">
    <location>
        <begin position="273"/>
        <end position="294"/>
    </location>
</feature>
<evidence type="ECO:0000256" key="2">
    <source>
        <dbReference type="SAM" id="Phobius"/>
    </source>
</evidence>
<protein>
    <submittedName>
        <fullName evidence="3">Uncharacterized protein</fullName>
    </submittedName>
</protein>